<dbReference type="EMBL" id="CM023475">
    <property type="protein sequence ID" value="KAH7945587.1"/>
    <property type="molecule type" value="Genomic_DNA"/>
</dbReference>
<accession>A0ACB8CL58</accession>
<reference evidence="1" key="1">
    <citation type="submission" date="2020-05" db="EMBL/GenBank/DDBJ databases">
        <title>Large-scale comparative analyses of tick genomes elucidate their genetic diversity and vector capacities.</title>
        <authorList>
            <person name="Jia N."/>
            <person name="Wang J."/>
            <person name="Shi W."/>
            <person name="Du L."/>
            <person name="Sun Y."/>
            <person name="Zhan W."/>
            <person name="Jiang J."/>
            <person name="Wang Q."/>
            <person name="Zhang B."/>
            <person name="Ji P."/>
            <person name="Sakyi L.B."/>
            <person name="Cui X."/>
            <person name="Yuan T."/>
            <person name="Jiang B."/>
            <person name="Yang W."/>
            <person name="Lam T.T.-Y."/>
            <person name="Chang Q."/>
            <person name="Ding S."/>
            <person name="Wang X."/>
            <person name="Zhu J."/>
            <person name="Ruan X."/>
            <person name="Zhao L."/>
            <person name="Wei J."/>
            <person name="Que T."/>
            <person name="Du C."/>
            <person name="Cheng J."/>
            <person name="Dai P."/>
            <person name="Han X."/>
            <person name="Huang E."/>
            <person name="Gao Y."/>
            <person name="Liu J."/>
            <person name="Shao H."/>
            <person name="Ye R."/>
            <person name="Li L."/>
            <person name="Wei W."/>
            <person name="Wang X."/>
            <person name="Wang C."/>
            <person name="Yang T."/>
            <person name="Huo Q."/>
            <person name="Li W."/>
            <person name="Guo W."/>
            <person name="Chen H."/>
            <person name="Zhou L."/>
            <person name="Ni X."/>
            <person name="Tian J."/>
            <person name="Zhou Y."/>
            <person name="Sheng Y."/>
            <person name="Liu T."/>
            <person name="Pan Y."/>
            <person name="Xia L."/>
            <person name="Li J."/>
            <person name="Zhao F."/>
            <person name="Cao W."/>
        </authorList>
    </citation>
    <scope>NUCLEOTIDE SEQUENCE</scope>
    <source>
        <strain evidence="1">Dsil-2018</strain>
    </source>
</reference>
<evidence type="ECO:0000313" key="2">
    <source>
        <dbReference type="Proteomes" id="UP000821865"/>
    </source>
</evidence>
<gene>
    <name evidence="1" type="ORF">HPB49_013230</name>
</gene>
<name>A0ACB8CL58_DERSI</name>
<evidence type="ECO:0000313" key="1">
    <source>
        <dbReference type="EMBL" id="KAH7945587.1"/>
    </source>
</evidence>
<sequence length="393" mass="40652">MAFGKRCRIVTKTRSCGSSSSKIAAENQRFSNSGSELIPQPPPHQSQPSGSNISTSASTAFHSVLGSMASKTADEAASAAAAGADACGDDAGNQQYGDPWDMDPAAVALRLLRAEDNRKSPTPAHATPPAKAAPSTNEVARQPVYEAAFDLRLEQREPDHGLDRMAQSPVPLIPGLQQQPLAGPLHPVPSSCSSSEVSLVPGRRGGITGQPSLRDACCSGPLPYQGSSGSISVSSSVQLQPAPTPCGSSSSGGGNPSGPIPAIRDPDLASRQASASIDQSHPLPWSPISENAPAALVGAVAVKRSIHAGVKVLPSGKVCVAYVALFINKVTLPFQYAASPPSQFPKRTCASFSQCVCVLGYKHRSTLDYLVVVSGCKCHVRLRTAKLSSANNS</sequence>
<proteinExistence type="predicted"/>
<keyword evidence="2" id="KW-1185">Reference proteome</keyword>
<comment type="caution">
    <text evidence="1">The sequence shown here is derived from an EMBL/GenBank/DDBJ whole genome shotgun (WGS) entry which is preliminary data.</text>
</comment>
<organism evidence="1 2">
    <name type="scientific">Dermacentor silvarum</name>
    <name type="common">Tick</name>
    <dbReference type="NCBI Taxonomy" id="543639"/>
    <lineage>
        <taxon>Eukaryota</taxon>
        <taxon>Metazoa</taxon>
        <taxon>Ecdysozoa</taxon>
        <taxon>Arthropoda</taxon>
        <taxon>Chelicerata</taxon>
        <taxon>Arachnida</taxon>
        <taxon>Acari</taxon>
        <taxon>Parasitiformes</taxon>
        <taxon>Ixodida</taxon>
        <taxon>Ixodoidea</taxon>
        <taxon>Ixodidae</taxon>
        <taxon>Rhipicephalinae</taxon>
        <taxon>Dermacentor</taxon>
    </lineage>
</organism>
<protein>
    <submittedName>
        <fullName evidence="1">Uncharacterized protein</fullName>
    </submittedName>
</protein>
<dbReference type="Proteomes" id="UP000821865">
    <property type="component" value="Chromosome 6"/>
</dbReference>